<sequence length="123" mass="13461">MAGLTDSRQTGARFQDYANFVFGVVLFIAPWAMQYTGHEMATRVAWIGGLAVAILSLAAIIKFAEWEEWVNLLVGIGVFISPLVFGFTHVMAAVAAHYVLGLLIVIAAASELWAAHHPQERMM</sequence>
<feature type="transmembrane region" description="Helical" evidence="1">
    <location>
        <begin position="95"/>
        <end position="115"/>
    </location>
</feature>
<feature type="transmembrane region" description="Helical" evidence="1">
    <location>
        <begin position="17"/>
        <end position="33"/>
    </location>
</feature>
<accession>A0ABS9Z570</accession>
<feature type="transmembrane region" description="Helical" evidence="1">
    <location>
        <begin position="45"/>
        <end position="63"/>
    </location>
</feature>
<dbReference type="Pfam" id="PF03779">
    <property type="entry name" value="SPW"/>
    <property type="match status" value="1"/>
</dbReference>
<feature type="domain" description="SPW repeat-containing integral membrane" evidence="2">
    <location>
        <begin position="15"/>
        <end position="109"/>
    </location>
</feature>
<keyword evidence="4" id="KW-1185">Reference proteome</keyword>
<dbReference type="EMBL" id="JAIVFP010000001">
    <property type="protein sequence ID" value="MCI4682825.1"/>
    <property type="molecule type" value="Genomic_DNA"/>
</dbReference>
<evidence type="ECO:0000313" key="4">
    <source>
        <dbReference type="Proteomes" id="UP001139104"/>
    </source>
</evidence>
<keyword evidence="1" id="KW-1133">Transmembrane helix</keyword>
<organism evidence="3 4">
    <name type="scientific">Candidatus Rhodoblastus alkanivorans</name>
    <dbReference type="NCBI Taxonomy" id="2954117"/>
    <lineage>
        <taxon>Bacteria</taxon>
        <taxon>Pseudomonadati</taxon>
        <taxon>Pseudomonadota</taxon>
        <taxon>Alphaproteobacteria</taxon>
        <taxon>Hyphomicrobiales</taxon>
        <taxon>Rhodoblastaceae</taxon>
        <taxon>Rhodoblastus</taxon>
    </lineage>
</organism>
<protein>
    <submittedName>
        <fullName evidence="3">SPW repeat protein</fullName>
    </submittedName>
</protein>
<comment type="caution">
    <text evidence="3">The sequence shown here is derived from an EMBL/GenBank/DDBJ whole genome shotgun (WGS) entry which is preliminary data.</text>
</comment>
<evidence type="ECO:0000259" key="2">
    <source>
        <dbReference type="Pfam" id="PF03779"/>
    </source>
</evidence>
<proteinExistence type="predicted"/>
<evidence type="ECO:0000313" key="3">
    <source>
        <dbReference type="EMBL" id="MCI4682825.1"/>
    </source>
</evidence>
<dbReference type="InterPro" id="IPR005530">
    <property type="entry name" value="SPW"/>
</dbReference>
<keyword evidence="1" id="KW-0472">Membrane</keyword>
<dbReference type="Proteomes" id="UP001139104">
    <property type="component" value="Unassembled WGS sequence"/>
</dbReference>
<feature type="transmembrane region" description="Helical" evidence="1">
    <location>
        <begin position="70"/>
        <end position="89"/>
    </location>
</feature>
<gene>
    <name evidence="3" type="ORF">K2U94_08610</name>
</gene>
<reference evidence="3" key="1">
    <citation type="journal article" date="2022" name="ISME J.">
        <title>Identification of active gaseous-alkane degraders at natural gas seeps.</title>
        <authorList>
            <person name="Farhan Ul Haque M."/>
            <person name="Hernandez M."/>
            <person name="Crombie A.T."/>
            <person name="Murrell J.C."/>
        </authorList>
    </citation>
    <scope>NUCLEOTIDE SEQUENCE</scope>
    <source>
        <strain evidence="3">PC2</strain>
    </source>
</reference>
<keyword evidence="1" id="KW-0812">Transmembrane</keyword>
<name>A0ABS9Z570_9HYPH</name>
<evidence type="ECO:0000256" key="1">
    <source>
        <dbReference type="SAM" id="Phobius"/>
    </source>
</evidence>
<dbReference type="RefSeq" id="WP_243066815.1">
    <property type="nucleotide sequence ID" value="NZ_JAIVFK010000053.1"/>
</dbReference>